<dbReference type="KEGG" id="crq:GCK72_025466"/>
<evidence type="ECO:0000313" key="2">
    <source>
        <dbReference type="Proteomes" id="UP000483820"/>
    </source>
</evidence>
<dbReference type="CTD" id="9819652"/>
<gene>
    <name evidence="1" type="ORF">GCK72_025466</name>
</gene>
<dbReference type="EMBL" id="WUAV01000006">
    <property type="protein sequence ID" value="KAF1748999.1"/>
    <property type="molecule type" value="Genomic_DNA"/>
</dbReference>
<sequence length="121" mass="14551">MATNRELPNFHHLTVSERVIWKNYQKDYLLYFDHYSCETANYGAMKTAVKNYITDKLEALTYDSSAGAAELQRFYLYANRRFEEDLNLLMDIYLLDTMWDWGNHIEANRVEVYIMYKYGPY</sequence>
<name>A0A6A5G369_CAERE</name>
<reference evidence="1 2" key="1">
    <citation type="submission" date="2019-12" db="EMBL/GenBank/DDBJ databases">
        <title>Chromosome-level assembly of the Caenorhabditis remanei genome.</title>
        <authorList>
            <person name="Teterina A.A."/>
            <person name="Willis J.H."/>
            <person name="Phillips P.C."/>
        </authorList>
    </citation>
    <scope>NUCLEOTIDE SEQUENCE [LARGE SCALE GENOMIC DNA]</scope>
    <source>
        <strain evidence="1 2">PX506</strain>
        <tissue evidence="1">Whole organism</tissue>
    </source>
</reference>
<dbReference type="GeneID" id="9819652"/>
<accession>A0A6A5G369</accession>
<dbReference type="Proteomes" id="UP000483820">
    <property type="component" value="Chromosome X"/>
</dbReference>
<comment type="caution">
    <text evidence="1">The sequence shown here is derived from an EMBL/GenBank/DDBJ whole genome shotgun (WGS) entry which is preliminary data.</text>
</comment>
<dbReference type="AlphaFoldDB" id="A0A6A5G369"/>
<dbReference type="RefSeq" id="XP_003103645.2">
    <property type="nucleotide sequence ID" value="XM_003103597.2"/>
</dbReference>
<protein>
    <submittedName>
        <fullName evidence="1">Uncharacterized protein</fullName>
    </submittedName>
</protein>
<evidence type="ECO:0000313" key="1">
    <source>
        <dbReference type="EMBL" id="KAF1748999.1"/>
    </source>
</evidence>
<organism evidence="1 2">
    <name type="scientific">Caenorhabditis remanei</name>
    <name type="common">Caenorhabditis vulgaris</name>
    <dbReference type="NCBI Taxonomy" id="31234"/>
    <lineage>
        <taxon>Eukaryota</taxon>
        <taxon>Metazoa</taxon>
        <taxon>Ecdysozoa</taxon>
        <taxon>Nematoda</taxon>
        <taxon>Chromadorea</taxon>
        <taxon>Rhabditida</taxon>
        <taxon>Rhabditina</taxon>
        <taxon>Rhabditomorpha</taxon>
        <taxon>Rhabditoidea</taxon>
        <taxon>Rhabditidae</taxon>
        <taxon>Peloderinae</taxon>
        <taxon>Caenorhabditis</taxon>
    </lineage>
</organism>
<proteinExistence type="predicted"/>